<evidence type="ECO:0000313" key="7">
    <source>
        <dbReference type="EMBL" id="BAN01456.1"/>
    </source>
</evidence>
<comment type="subcellular location">
    <subcellularLocation>
        <location evidence="1">Cell membrane</location>
        <topology evidence="1">Multi-pass membrane protein</topology>
    </subcellularLocation>
</comment>
<sequence length="352" mass="37564">MSDVRQVRDATSRIGRVLRRPGFWLRFSILAAVGYYLVIPLLANVETAADRLRSLDLRLTVAGFALQVVALLCYSIMTRSALGAASRTLRLERLFRIQLVTRALASTVPGGAAAGPALGYRLMTAAGVRGAHASASLASGSVVSAVALNLMLWVALVISIPLYGFNALYAIAAVVGIVVMLLVAATLLAIVDRSPLIDRAVHFVADRVRFDGDRVVGSLRAFGEQVAALLADRPLMARLSFWAVMNWVLDAASLWVFLRAFGVTMNPIGLLVAFGVANVLAAVPISPGGIGIVEWAYIPILVTFGAGFDQATLAVTTYRIAQLLFPIVLGALAYGTLSLESWRRRTATDLVS</sequence>
<dbReference type="OrthoDB" id="3214926at2"/>
<evidence type="ECO:0000313" key="8">
    <source>
        <dbReference type="Proteomes" id="UP000011863"/>
    </source>
</evidence>
<dbReference type="KEGG" id="aym:YM304_11420"/>
<feature type="transmembrane region" description="Helical" evidence="6">
    <location>
        <begin position="270"/>
        <end position="298"/>
    </location>
</feature>
<name>A0A6C7EBQ8_ILUCY</name>
<keyword evidence="2" id="KW-1003">Cell membrane</keyword>
<keyword evidence="5 6" id="KW-0472">Membrane</keyword>
<dbReference type="RefSeq" id="WP_015440703.1">
    <property type="nucleotide sequence ID" value="NC_020520.1"/>
</dbReference>
<feature type="transmembrane region" description="Helical" evidence="6">
    <location>
        <begin position="99"/>
        <end position="118"/>
    </location>
</feature>
<dbReference type="Pfam" id="PF03706">
    <property type="entry name" value="LPG_synthase_TM"/>
    <property type="match status" value="1"/>
</dbReference>
<dbReference type="PANTHER" id="PTHR39087">
    <property type="entry name" value="UPF0104 MEMBRANE PROTEIN MJ1595"/>
    <property type="match status" value="1"/>
</dbReference>
<keyword evidence="4 6" id="KW-1133">Transmembrane helix</keyword>
<evidence type="ECO:0000256" key="5">
    <source>
        <dbReference type="ARBA" id="ARBA00023136"/>
    </source>
</evidence>
<evidence type="ECO:0000256" key="4">
    <source>
        <dbReference type="ARBA" id="ARBA00022989"/>
    </source>
</evidence>
<dbReference type="NCBIfam" id="TIGR00374">
    <property type="entry name" value="flippase-like domain"/>
    <property type="match status" value="1"/>
</dbReference>
<dbReference type="AlphaFoldDB" id="A0A6C7EBQ8"/>
<evidence type="ECO:0000256" key="1">
    <source>
        <dbReference type="ARBA" id="ARBA00004651"/>
    </source>
</evidence>
<evidence type="ECO:0000256" key="6">
    <source>
        <dbReference type="SAM" id="Phobius"/>
    </source>
</evidence>
<dbReference type="PANTHER" id="PTHR39087:SF2">
    <property type="entry name" value="UPF0104 MEMBRANE PROTEIN MJ1595"/>
    <property type="match status" value="1"/>
</dbReference>
<feature type="transmembrane region" description="Helical" evidence="6">
    <location>
        <begin position="318"/>
        <end position="337"/>
    </location>
</feature>
<feature type="transmembrane region" description="Helical" evidence="6">
    <location>
        <begin position="57"/>
        <end position="78"/>
    </location>
</feature>
<feature type="transmembrane region" description="Helical" evidence="6">
    <location>
        <begin position="239"/>
        <end position="258"/>
    </location>
</feature>
<gene>
    <name evidence="7" type="ORF">YM304_11420</name>
</gene>
<reference evidence="7 8" key="1">
    <citation type="journal article" date="2013" name="Int. J. Syst. Evol. Microbiol.">
        <title>Ilumatobacter nonamiense sp. nov. and Ilumatobacter coccineum sp. nov., isolated from seashore sand.</title>
        <authorList>
            <person name="Matsumoto A."/>
            <person name="Kasai H."/>
            <person name="Matsuo Y."/>
            <person name="Shizuri Y."/>
            <person name="Ichikawa N."/>
            <person name="Fujita N."/>
            <person name="Omura S."/>
            <person name="Takahashi Y."/>
        </authorList>
    </citation>
    <scope>NUCLEOTIDE SEQUENCE [LARGE SCALE GENOMIC DNA]</scope>
    <source>
        <strain evidence="8">NBRC 103263 / KCTC 29153 / YM16-304</strain>
    </source>
</reference>
<feature type="transmembrane region" description="Helical" evidence="6">
    <location>
        <begin position="167"/>
        <end position="191"/>
    </location>
</feature>
<keyword evidence="3 6" id="KW-0812">Transmembrane</keyword>
<accession>A0A6C7EBQ8</accession>
<keyword evidence="8" id="KW-1185">Reference proteome</keyword>
<evidence type="ECO:0000256" key="2">
    <source>
        <dbReference type="ARBA" id="ARBA00022475"/>
    </source>
</evidence>
<feature type="transmembrane region" description="Helical" evidence="6">
    <location>
        <begin position="23"/>
        <end position="45"/>
    </location>
</feature>
<evidence type="ECO:0000256" key="3">
    <source>
        <dbReference type="ARBA" id="ARBA00022692"/>
    </source>
</evidence>
<evidence type="ECO:0008006" key="9">
    <source>
        <dbReference type="Google" id="ProtNLM"/>
    </source>
</evidence>
<dbReference type="EMBL" id="AP012057">
    <property type="protein sequence ID" value="BAN01456.1"/>
    <property type="molecule type" value="Genomic_DNA"/>
</dbReference>
<feature type="transmembrane region" description="Helical" evidence="6">
    <location>
        <begin position="138"/>
        <end position="160"/>
    </location>
</feature>
<organism evidence="7 8">
    <name type="scientific">Ilumatobacter coccineus (strain NBRC 103263 / KCTC 29153 / YM16-304)</name>
    <dbReference type="NCBI Taxonomy" id="1313172"/>
    <lineage>
        <taxon>Bacteria</taxon>
        <taxon>Bacillati</taxon>
        <taxon>Actinomycetota</taxon>
        <taxon>Acidimicrobiia</taxon>
        <taxon>Acidimicrobiales</taxon>
        <taxon>Ilumatobacteraceae</taxon>
        <taxon>Ilumatobacter</taxon>
    </lineage>
</organism>
<protein>
    <recommendedName>
        <fullName evidence="9">Flippase-like domain-containing protein</fullName>
    </recommendedName>
</protein>
<dbReference type="Proteomes" id="UP000011863">
    <property type="component" value="Chromosome"/>
</dbReference>
<dbReference type="GO" id="GO:0005886">
    <property type="term" value="C:plasma membrane"/>
    <property type="evidence" value="ECO:0007669"/>
    <property type="project" value="UniProtKB-SubCell"/>
</dbReference>
<dbReference type="InterPro" id="IPR022791">
    <property type="entry name" value="L-PG_synthase/AglD"/>
</dbReference>
<proteinExistence type="predicted"/>